<dbReference type="EMBL" id="LR882967">
    <property type="protein sequence ID" value="CAD5978268.1"/>
    <property type="molecule type" value="Genomic_DNA"/>
</dbReference>
<accession>A0A9W4GAQ4</accession>
<keyword evidence="3" id="KW-1185">Reference proteome</keyword>
<proteinExistence type="predicted"/>
<dbReference type="Proteomes" id="UP001153719">
    <property type="component" value="Chromosome"/>
</dbReference>
<dbReference type="KEGG" id="ppsu:NO713_04376"/>
<gene>
    <name evidence="2" type="ORF">NO713_04376</name>
</gene>
<name>A0A9W4GAQ4_9CYAN</name>
<keyword evidence="1" id="KW-0472">Membrane</keyword>
<feature type="transmembrane region" description="Helical" evidence="1">
    <location>
        <begin position="45"/>
        <end position="68"/>
    </location>
</feature>
<reference evidence="2" key="1">
    <citation type="submission" date="2020-09" db="EMBL/GenBank/DDBJ databases">
        <authorList>
            <person name="Blom J."/>
        </authorList>
    </citation>
    <scope>NUCLEOTIDE SEQUENCE</scope>
    <source>
        <strain evidence="2">No.713</strain>
    </source>
</reference>
<keyword evidence="1" id="KW-0812">Transmembrane</keyword>
<protein>
    <submittedName>
        <fullName evidence="2">Uncharacterized protein</fullName>
    </submittedName>
</protein>
<keyword evidence="1" id="KW-1133">Transmembrane helix</keyword>
<evidence type="ECO:0000256" key="1">
    <source>
        <dbReference type="SAM" id="Phobius"/>
    </source>
</evidence>
<evidence type="ECO:0000313" key="2">
    <source>
        <dbReference type="EMBL" id="CAD5978268.1"/>
    </source>
</evidence>
<dbReference type="AlphaFoldDB" id="A0A9W4GAQ4"/>
<evidence type="ECO:0000313" key="3">
    <source>
        <dbReference type="Proteomes" id="UP001153719"/>
    </source>
</evidence>
<sequence length="233" mass="25822">MARLSTEIDFKAFKLKLTLMESTSPLHRKFIERIWDLIGLKMRKYLILGSGILQPIVTTICLIFPLSINTLAESLGNLNNTQIQSLENLGIPVALPNYIPPGFSVSKFTTQGSPTSGRSSYEILYRNSDNHCFYISGFMGGTGGPEAGFLFTIETSLFGKTTINIGAVFDGSSYNKIPSPEQLNSPQSEIWSFSVKDSVIYGIGTEEKREGCTINQTITPLEIKKIMQSMTWL</sequence>
<organism evidence="2 3">
    <name type="scientific">Planktothrix pseudagardhii</name>
    <dbReference type="NCBI Taxonomy" id="132604"/>
    <lineage>
        <taxon>Bacteria</taxon>
        <taxon>Bacillati</taxon>
        <taxon>Cyanobacteriota</taxon>
        <taxon>Cyanophyceae</taxon>
        <taxon>Oscillatoriophycideae</taxon>
        <taxon>Oscillatoriales</taxon>
        <taxon>Microcoleaceae</taxon>
        <taxon>Planktothrix</taxon>
    </lineage>
</organism>